<feature type="domain" description="EF-hand" evidence="5">
    <location>
        <begin position="2909"/>
        <end position="2944"/>
    </location>
</feature>
<dbReference type="InterPro" id="IPR013761">
    <property type="entry name" value="SAM/pointed_sf"/>
</dbReference>
<feature type="compositionally biased region" description="Basic and acidic residues" evidence="2">
    <location>
        <begin position="154"/>
        <end position="164"/>
    </location>
</feature>
<dbReference type="Gene3D" id="1.10.150.50">
    <property type="entry name" value="Transcription Factor, Ets-1"/>
    <property type="match status" value="1"/>
</dbReference>
<dbReference type="InterPro" id="IPR018247">
    <property type="entry name" value="EF_Hand_1_Ca_BS"/>
</dbReference>
<dbReference type="PANTHER" id="PTHR47052:SF3">
    <property type="entry name" value="INGRESSION PROTEIN 1"/>
    <property type="match status" value="1"/>
</dbReference>
<sequence length="3149" mass="340035">MLLRIRADGGRKLAKKTGMAAMVDAKPDPYLIVRIDGKSTVFPVVDDVDAAEFTWGADAVRDLPWPATATEMEIHVKDKDLISDHHIGAAKVPLGPIRDALSAPSAKISRNIDLDFADEKLKTKKFSGQITLTFERIEPTPALTTAAAAATVPDAKRDTKESAPEAKPAPPEATPAVANTTPTPPEAKPVAADVQPTAPNAATSVASTAAISAASGAAASETPIATVAPLTEAKTTVAAEGLAPLQPSKALSQKGSLKKAASKINALAPLSTQPSAKTMAPATAAPVDAPPSLPSEKVSLAAETIASGHHLVRVQAVGGRNLAPKSRLERLVDQYPDPYITLVVGSDTRVYPVVDDVKTTEFTWGADAVHEFEIPLGTKSLSVALHVKDKDLVLDHYIGGTTFTLDMDTLLAAKALPDLVYTLEYDNPAFKTKSKTTRGEILLSFFLVTAVQATATPAPLPAVGSPQTPAVGSPQTPAPADAPAETSAKTLIETPSETVVHRRASVESRLYKGSLQVIAHSADGIPIPPRKMLSLDRLADPYVLLKLGAASAELPQAKDGHDKPKWHNALHLFEHFDSSLVPWMDVLIYDKNLVFQDSYLAGARLLLADVLANVTPELPCVLTLPLNLDKLLQPTEKALGTITLSLLFTPDDANHINWTGPSVGCIGFSNFALSVTGDLVSSTMELVLDISIRRHVLATEGFVTQSTDPVAGADAVAWPTTALVVPYGLYLHDGITKDKCPVVLFAVRDRSAILHDKPIALGHVPLLDVLGLHTTKHVVLLSQNSMRSGRATLSVAVAPAKSPRGTSADFAATPGRLRVILLGATLTPSKRQGPYEKVRLTLTAPATTGAVSSVQTDTVDPTAHGALVVLNSVLELQYLASHVANAAEFAPTLSLFTHSSKLLCSLPLPVLSLLQQHEHGEFTLELQHEASTVCVLSMALTVEPSTLPPETIAAVASAVDFGPGYLHIVVLQAEAVVLEGGTSITDLEPEVRVSIKPRYTKDKRVTSSAKTRPLEVVAPNPSWHEYLKLEFIPSDDIATLHVPPTVTLSLNEIKPPGEDSVMHVLGAADLPLAAFLPATANAEPFATKVDLLRGNKSVGSLYIVGIFESLTAPEETRKAVHAHARRLRTTTLSIEGVSSSDGRPGRFEVHLLHATGLCHPPHEPIACDVCVASASDESVRVESQPDESSAGELTWDRQLTLFTRSATSDYLRLDFFVRSIMVGYLKIPIATYSQVPRKAHRELHDIVLKTKDKDARTKPQALLELAFFPDEALPMFAPTATRSSETGRLLLKLDALEPVAVDVLEKKLALRCTLLYATDASVMSAFRVGSKTKVAYGDVLELAVPNKYTQHTSSLGTCPQLRLELVNGSSAFGKEAVSSDDVAIQSLLFHPHMVLTKRLPLSTLGATPSCVGYARVQLVYIPSDAPPKAKAIEYFAVPDDDESASRVLLPQRGVLSVRAIAGRNLEEVDVLGEQDPYIQLRTLPRTYASTTPAFAQSAVCLNSGRHPVWNSPVFPLLVDDVQTTLLSIDVLDSGEEDHVPDALIGSSSVSLAALLAVRDADADASRWSERWFPIVGRGTDAGTVRLEYRFIPDDDARLQSEPPTPYTNCVGGGGTLHVRLLRARHLPCTSGMTPALRAVVDASPGFCHVTRAESKHIRHPVFDEATSCALRWTADRSESVLLQLHIVDVSAHVASASLPILAQTTLHLAPFVIHPGEVHQAWHQLRSFALSNDASEGPSVEVALQFIPLSDTTSTPFAEPVPEAVSGQVHVKILEAAFRSAAVDTPSVRVELRTGSKVQAKSTAPYISPADEYARSVWNESVLFDCETVAESGLPTLRFRVANAATSFGELELPLFPFVLAKGHLCSAWYPLYLQHQLTAQLKVEVQFLRTQSTKPPPPDTSFLSIEVVEGRHLRLAQDGADAQDPFVELTLLGQTLTTKPHVDGGRDPSWNETFEVPLTAWSSSSNLPTLTISVRNADAKKHGAGVIGECHWVIPKDVLLDGKLRDVILKLTGATDGVDVRDDVNDGNGDIQLRLKRGKLPSVVYGDAPQVSLMSAGETSGEAGRATNTAGVLYLFSRAPPTELVTVTVATDVTDASTETKVSLADVGVVRVPSHTEALKRSLPHPATSLRLRLNTGAMSLSADYVRTVLATPLREFRDTYTLGAKPTEAIDLSLVYAMPVQGLLRVSCVAVDDVPVVPGTSYYVEHRILRNSPWTKSPLVKATTSGNLTWKTNLALRELTYSNLTETLPPQTQCVLYAASGDESAVKVAYAQVSLLKYVFAPGTLFPEDVVPLSCVSGRPPGAPRLRLAIGFYPSAAEISPTNDNAMVQAVELAEGTAALKKAFLLLGGDASKPISIDVFRAHALGNDQCMHVLAPAAEAIGGLDKLFAAMDANNDGEISWEEYLDCMQTVHCLADAVLAKPDVVASTLEDEDDEDDESDDDVEVVPQDDPQAVENRPTAPVSVVPTPWATFEPIAPLPALAKGIPDADSDDDAPTSQVTKRNGPPPMIPVPKASPFPSAPAAKAMVAKANVANVASVVRVNEREIATWKVGDVAQWLEHTIELPQYIGSFRDASVDGPLLLTLTADDLEHQLNVQQPLHLRKLVAKIADLQDKYGLESPLPRTSSKHRRAPPVSSKKEAMFAARLDDAKLHELGVHSIQRSKLDVKVKDANRKSKAATAIAAADRRQWNFEYTGAPAPEAPVSVVERLSKVLAEDKSAFDGAMDDVLAQVGVLRPTPPLLRVPLITTTDEAVEILKQSMWRLGHDCVRAENDQRQRDDDAASDFGDAPDARLGDAPSDAADVMSVTFREFTRLQNNGARWLNDSAPTDAKLSRLKFQGGLRSLLNIDLSWHQFDELFRRLDRRKLGELTLSDFVAAFGDPTPGSGLSNDMRVVNEALTRMVERLDDLGLTLLQAWQAFDRDNSGAVSPAEFGTLVKFLTHVEGRDDLTKHQVFLMMGALDTTCDRHIQQPEFLRFVFLVWSHRLGQLQDYVARYEAAYAQHTRSKEFDANFELVLQRKQSLRRALRQNFSRPFRDAMRCAPVAVPGPFQNLLEKLHLSPMSDAHGHTTQIWEVLKGGPLPAETPIATPSTTPKHRKRPHTNELVVTKLRRQRAPERSHSVLRAPPVVALDQTQRLTFDRKKDRAYK</sequence>
<feature type="domain" description="EF-hand" evidence="5">
    <location>
        <begin position="2381"/>
        <end position="2416"/>
    </location>
</feature>
<gene>
    <name evidence="6" type="ORF">SDRG_06537</name>
</gene>
<evidence type="ECO:0000259" key="3">
    <source>
        <dbReference type="PROSITE" id="PS50004"/>
    </source>
</evidence>
<feature type="region of interest" description="Disordered" evidence="2">
    <location>
        <begin position="460"/>
        <end position="486"/>
    </location>
</feature>
<feature type="domain" description="SAM" evidence="4">
    <location>
        <begin position="2551"/>
        <end position="2616"/>
    </location>
</feature>
<dbReference type="Pfam" id="PF13499">
    <property type="entry name" value="EF-hand_7"/>
    <property type="match status" value="1"/>
</dbReference>
<dbReference type="GO" id="GO:0005509">
    <property type="term" value="F:calcium ion binding"/>
    <property type="evidence" value="ECO:0007669"/>
    <property type="project" value="InterPro"/>
</dbReference>
<dbReference type="STRING" id="1156394.T0RTF2"/>
<feature type="domain" description="C2" evidence="3">
    <location>
        <begin position="1"/>
        <end position="109"/>
    </location>
</feature>
<dbReference type="InterPro" id="IPR002048">
    <property type="entry name" value="EF_hand_dom"/>
</dbReference>
<feature type="region of interest" description="Disordered" evidence="2">
    <location>
        <begin position="145"/>
        <end position="191"/>
    </location>
</feature>
<dbReference type="SMART" id="SM00454">
    <property type="entry name" value="SAM"/>
    <property type="match status" value="1"/>
</dbReference>
<feature type="domain" description="C2" evidence="3">
    <location>
        <begin position="292"/>
        <end position="421"/>
    </location>
</feature>
<keyword evidence="7" id="KW-1185">Reference proteome</keyword>
<dbReference type="RefSeq" id="XP_008610540.1">
    <property type="nucleotide sequence ID" value="XM_008612318.1"/>
</dbReference>
<feature type="region of interest" description="Disordered" evidence="2">
    <location>
        <begin position="271"/>
        <end position="290"/>
    </location>
</feature>
<feature type="region of interest" description="Disordered" evidence="2">
    <location>
        <begin position="2430"/>
        <end position="2464"/>
    </location>
</feature>
<dbReference type="Proteomes" id="UP000030762">
    <property type="component" value="Unassembled WGS sequence"/>
</dbReference>
<dbReference type="SUPFAM" id="SSF47769">
    <property type="entry name" value="SAM/Pointed domain"/>
    <property type="match status" value="1"/>
</dbReference>
<dbReference type="InterPro" id="IPR011992">
    <property type="entry name" value="EF-hand-dom_pair"/>
</dbReference>
<dbReference type="EMBL" id="JH767149">
    <property type="protein sequence ID" value="EQC35778.1"/>
    <property type="molecule type" value="Genomic_DNA"/>
</dbReference>
<dbReference type="Gene3D" id="2.60.40.150">
    <property type="entry name" value="C2 domain"/>
    <property type="match status" value="3"/>
</dbReference>
<evidence type="ECO:0000259" key="5">
    <source>
        <dbReference type="PROSITE" id="PS50222"/>
    </source>
</evidence>
<feature type="region of interest" description="Disordered" evidence="2">
    <location>
        <begin position="2619"/>
        <end position="2638"/>
    </location>
</feature>
<protein>
    <submittedName>
        <fullName evidence="6">Uncharacterized protein</fullName>
    </submittedName>
</protein>
<evidence type="ECO:0000313" key="6">
    <source>
        <dbReference type="EMBL" id="EQC35778.1"/>
    </source>
</evidence>
<dbReference type="SUPFAM" id="SSF47473">
    <property type="entry name" value="EF-hand"/>
    <property type="match status" value="2"/>
</dbReference>
<dbReference type="Pfam" id="PF00168">
    <property type="entry name" value="C2"/>
    <property type="match status" value="4"/>
</dbReference>
<proteinExistence type="predicted"/>
<dbReference type="OrthoDB" id="67700at2759"/>
<feature type="domain" description="C2" evidence="3">
    <location>
        <begin position="1885"/>
        <end position="2010"/>
    </location>
</feature>
<dbReference type="InterPro" id="IPR052981">
    <property type="entry name" value="Ingression_C2_domain"/>
</dbReference>
<dbReference type="VEuPathDB" id="FungiDB:SDRG_06537"/>
<dbReference type="PROSITE" id="PS50004">
    <property type="entry name" value="C2"/>
    <property type="match status" value="5"/>
</dbReference>
<dbReference type="InterPro" id="IPR035892">
    <property type="entry name" value="C2_domain_sf"/>
</dbReference>
<accession>T0RTF2</accession>
<dbReference type="PANTHER" id="PTHR47052">
    <property type="entry name" value="CONSERVED SERINE PROLINE-RICH PROTEIN (AFU_ORTHOLOGUE AFUA_2G01790)"/>
    <property type="match status" value="1"/>
</dbReference>
<dbReference type="SMART" id="SM00054">
    <property type="entry name" value="EFh"/>
    <property type="match status" value="4"/>
</dbReference>
<dbReference type="PROSITE" id="PS00018">
    <property type="entry name" value="EF_HAND_1"/>
    <property type="match status" value="2"/>
</dbReference>
<dbReference type="InterPro" id="IPR000008">
    <property type="entry name" value="C2_dom"/>
</dbReference>
<dbReference type="Gene3D" id="1.10.238.10">
    <property type="entry name" value="EF-hand"/>
    <property type="match status" value="2"/>
</dbReference>
<dbReference type="eggNOG" id="ENOG502SENM">
    <property type="taxonomic scope" value="Eukaryota"/>
</dbReference>
<name>T0RTF2_SAPDV</name>
<dbReference type="OMA" id="ATEMEIH"/>
<dbReference type="Pfam" id="PF13202">
    <property type="entry name" value="EF-hand_5"/>
    <property type="match status" value="1"/>
</dbReference>
<feature type="compositionally biased region" description="Polar residues" evidence="2">
    <location>
        <begin position="465"/>
        <end position="475"/>
    </location>
</feature>
<evidence type="ECO:0000256" key="1">
    <source>
        <dbReference type="ARBA" id="ARBA00022837"/>
    </source>
</evidence>
<dbReference type="SMART" id="SM00239">
    <property type="entry name" value="C2"/>
    <property type="match status" value="7"/>
</dbReference>
<dbReference type="InterPro" id="IPR001660">
    <property type="entry name" value="SAM"/>
</dbReference>
<dbReference type="PROSITE" id="PS50105">
    <property type="entry name" value="SAM_DOMAIN"/>
    <property type="match status" value="1"/>
</dbReference>
<feature type="domain" description="C2" evidence="3">
    <location>
        <begin position="1436"/>
        <end position="1572"/>
    </location>
</feature>
<keyword evidence="1" id="KW-0106">Calcium</keyword>
<dbReference type="SUPFAM" id="SSF49562">
    <property type="entry name" value="C2 domain (Calcium/lipid-binding domain, CaLB)"/>
    <property type="match status" value="5"/>
</dbReference>
<organism evidence="6 7">
    <name type="scientific">Saprolegnia diclina (strain VS20)</name>
    <dbReference type="NCBI Taxonomy" id="1156394"/>
    <lineage>
        <taxon>Eukaryota</taxon>
        <taxon>Sar</taxon>
        <taxon>Stramenopiles</taxon>
        <taxon>Oomycota</taxon>
        <taxon>Saprolegniomycetes</taxon>
        <taxon>Saprolegniales</taxon>
        <taxon>Saprolegniaceae</taxon>
        <taxon>Saprolegnia</taxon>
    </lineage>
</organism>
<dbReference type="InParanoid" id="T0RTF2"/>
<feature type="region of interest" description="Disordered" evidence="2">
    <location>
        <begin position="2483"/>
        <end position="2513"/>
    </location>
</feature>
<feature type="compositionally biased region" description="Acidic residues" evidence="2">
    <location>
        <begin position="2431"/>
        <end position="2446"/>
    </location>
</feature>
<reference evidence="6 7" key="1">
    <citation type="submission" date="2012-04" db="EMBL/GenBank/DDBJ databases">
        <title>The Genome Sequence of Saprolegnia declina VS20.</title>
        <authorList>
            <consortium name="The Broad Institute Genome Sequencing Platform"/>
            <person name="Russ C."/>
            <person name="Nusbaum C."/>
            <person name="Tyler B."/>
            <person name="van West P."/>
            <person name="Dieguez-Uribeondo J."/>
            <person name="de Bruijn I."/>
            <person name="Tripathy S."/>
            <person name="Jiang R."/>
            <person name="Young S.K."/>
            <person name="Zeng Q."/>
            <person name="Gargeya S."/>
            <person name="Fitzgerald M."/>
            <person name="Haas B."/>
            <person name="Abouelleil A."/>
            <person name="Alvarado L."/>
            <person name="Arachchi H.M."/>
            <person name="Berlin A."/>
            <person name="Chapman S.B."/>
            <person name="Goldberg J."/>
            <person name="Griggs A."/>
            <person name="Gujja S."/>
            <person name="Hansen M."/>
            <person name="Howarth C."/>
            <person name="Imamovic A."/>
            <person name="Larimer J."/>
            <person name="McCowen C."/>
            <person name="Montmayeur A."/>
            <person name="Murphy C."/>
            <person name="Neiman D."/>
            <person name="Pearson M."/>
            <person name="Priest M."/>
            <person name="Roberts A."/>
            <person name="Saif S."/>
            <person name="Shea T."/>
            <person name="Sisk P."/>
            <person name="Sykes S."/>
            <person name="Wortman J."/>
            <person name="Nusbaum C."/>
            <person name="Birren B."/>
        </authorList>
    </citation>
    <scope>NUCLEOTIDE SEQUENCE [LARGE SCALE GENOMIC DNA]</scope>
    <source>
        <strain evidence="6 7">VS20</strain>
    </source>
</reference>
<feature type="domain" description="C2" evidence="3">
    <location>
        <begin position="494"/>
        <end position="622"/>
    </location>
</feature>
<dbReference type="PROSITE" id="PS50222">
    <property type="entry name" value="EF_HAND_2"/>
    <property type="match status" value="2"/>
</dbReference>
<evidence type="ECO:0000259" key="4">
    <source>
        <dbReference type="PROSITE" id="PS50105"/>
    </source>
</evidence>
<evidence type="ECO:0000313" key="7">
    <source>
        <dbReference type="Proteomes" id="UP000030762"/>
    </source>
</evidence>
<evidence type="ECO:0000256" key="2">
    <source>
        <dbReference type="SAM" id="MobiDB-lite"/>
    </source>
</evidence>
<dbReference type="GeneID" id="19947264"/>
<dbReference type="CDD" id="cd00030">
    <property type="entry name" value="C2"/>
    <property type="match status" value="2"/>
</dbReference>
<dbReference type="Pfam" id="PF00536">
    <property type="entry name" value="SAM_1"/>
    <property type="match status" value="1"/>
</dbReference>
<feature type="region of interest" description="Disordered" evidence="2">
    <location>
        <begin position="2774"/>
        <end position="2799"/>
    </location>
</feature>